<feature type="compositionally biased region" description="Acidic residues" evidence="1">
    <location>
        <begin position="18"/>
        <end position="29"/>
    </location>
</feature>
<dbReference type="EnsemblMetazoa" id="BGLB028588-RA">
    <property type="protein sequence ID" value="BGLB028588-PA"/>
    <property type="gene ID" value="BGLB028588"/>
</dbReference>
<dbReference type="EnsemblMetazoa" id="BGLB028588-RB">
    <property type="protein sequence ID" value="BGLB028588-PB"/>
    <property type="gene ID" value="BGLB028588"/>
</dbReference>
<dbReference type="AlphaFoldDB" id="A0A2C9L9D2"/>
<dbReference type="RefSeq" id="XP_013060549.2">
    <property type="nucleotide sequence ID" value="XM_013205095.2"/>
</dbReference>
<proteinExistence type="predicted"/>
<name>A0A2C9L9D2_BIOGL</name>
<feature type="compositionally biased region" description="Basic residues" evidence="1">
    <location>
        <begin position="70"/>
        <end position="88"/>
    </location>
</feature>
<accession>A0A2C9L9D2</accession>
<reference evidence="2" key="1">
    <citation type="submission" date="2020-05" db="UniProtKB">
        <authorList>
            <consortium name="EnsemblMetazoa"/>
        </authorList>
    </citation>
    <scope>IDENTIFICATION</scope>
    <source>
        <strain evidence="2">BB02</strain>
    </source>
</reference>
<sequence length="141" mass="16189">MPKLQSGCLGYRRRRDSDFEEVGPDDDESFLVSRDEQDGVDNCFRPFTSQRNRGTEKDTANERTDLTGSRQRRKQKRKKARKEMRKRVGHAIHSSWKWFKRGVVGLSPAMTSMLMFAPSPANLIQATVAAKREGNNKPTFL</sequence>
<evidence type="ECO:0000313" key="2">
    <source>
        <dbReference type="EnsemblMetazoa" id="BGLB028588-PA"/>
    </source>
</evidence>
<feature type="region of interest" description="Disordered" evidence="1">
    <location>
        <begin position="15"/>
        <end position="88"/>
    </location>
</feature>
<dbReference type="RefSeq" id="XP_013060548.2">
    <property type="nucleotide sequence ID" value="XM_013205094.2"/>
</dbReference>
<gene>
    <name evidence="2" type="primary">106050149</name>
</gene>
<organism evidence="2 3">
    <name type="scientific">Biomphalaria glabrata</name>
    <name type="common">Bloodfluke planorb</name>
    <name type="synonym">Freshwater snail</name>
    <dbReference type="NCBI Taxonomy" id="6526"/>
    <lineage>
        <taxon>Eukaryota</taxon>
        <taxon>Metazoa</taxon>
        <taxon>Spiralia</taxon>
        <taxon>Lophotrochozoa</taxon>
        <taxon>Mollusca</taxon>
        <taxon>Gastropoda</taxon>
        <taxon>Heterobranchia</taxon>
        <taxon>Euthyneura</taxon>
        <taxon>Panpulmonata</taxon>
        <taxon>Hygrophila</taxon>
        <taxon>Lymnaeoidea</taxon>
        <taxon>Planorbidae</taxon>
        <taxon>Biomphalaria</taxon>
    </lineage>
</organism>
<dbReference type="Proteomes" id="UP000076420">
    <property type="component" value="Unassembled WGS sequence"/>
</dbReference>
<evidence type="ECO:0000256" key="1">
    <source>
        <dbReference type="SAM" id="MobiDB-lite"/>
    </source>
</evidence>
<dbReference type="KEGG" id="bgt:106050149"/>
<protein>
    <submittedName>
        <fullName evidence="2">Uncharacterized protein</fullName>
    </submittedName>
</protein>
<evidence type="ECO:0000313" key="3">
    <source>
        <dbReference type="Proteomes" id="UP000076420"/>
    </source>
</evidence>
<dbReference type="OrthoDB" id="6088439at2759"/>
<dbReference type="VEuPathDB" id="VectorBase:BGLB028588"/>
<dbReference type="VEuPathDB" id="VectorBase:BGLAX_027504"/>
<feature type="compositionally biased region" description="Basic and acidic residues" evidence="1">
    <location>
        <begin position="53"/>
        <end position="65"/>
    </location>
</feature>